<dbReference type="CDD" id="cd06530">
    <property type="entry name" value="S26_SPase_I"/>
    <property type="match status" value="1"/>
</dbReference>
<dbReference type="InterPro" id="IPR036286">
    <property type="entry name" value="LexA/Signal_pep-like_sf"/>
</dbReference>
<dbReference type="Proteomes" id="UP001271890">
    <property type="component" value="Unassembled WGS sequence"/>
</dbReference>
<keyword evidence="16" id="KW-1185">Reference proteome</keyword>
<evidence type="ECO:0000256" key="3">
    <source>
        <dbReference type="ARBA" id="ARBA00009370"/>
    </source>
</evidence>
<accession>A0ABU4SEA7</accession>
<evidence type="ECO:0000256" key="2">
    <source>
        <dbReference type="ARBA" id="ARBA00004651"/>
    </source>
</evidence>
<dbReference type="NCBIfam" id="NF008114">
    <property type="entry name" value="PRK10861.1"/>
    <property type="match status" value="1"/>
</dbReference>
<evidence type="ECO:0000313" key="15">
    <source>
        <dbReference type="EMBL" id="MDX7989129.1"/>
    </source>
</evidence>
<evidence type="ECO:0000256" key="4">
    <source>
        <dbReference type="ARBA" id="ARBA00013208"/>
    </source>
</evidence>
<dbReference type="EMBL" id="VCDN01000097">
    <property type="protein sequence ID" value="MDX7989129.1"/>
    <property type="molecule type" value="Genomic_DNA"/>
</dbReference>
<dbReference type="NCBIfam" id="TIGR02227">
    <property type="entry name" value="sigpep_I_bact"/>
    <property type="match status" value="2"/>
</dbReference>
<dbReference type="RefSeq" id="WP_319931493.1">
    <property type="nucleotide sequence ID" value="NZ_VCDN01000097.1"/>
</dbReference>
<name>A0ABU4SEA7_9GAMM</name>
<keyword evidence="9 12" id="KW-0378">Hydrolase</keyword>
<evidence type="ECO:0000256" key="12">
    <source>
        <dbReference type="RuleBase" id="RU003993"/>
    </source>
</evidence>
<sequence>MANTFALILTLATLITGIFWCIERFKLAPARKKKLASLQEQVAGAEAQEALAKDLNKPSWFDTIASVFPVLAIVLVLRSFVYEPFQIPSGSMMPTLLIGDFILVEKFAYGLKDPITQTTLIKTGEPKRGDVAVFKFPKDPSIDFVKRIVGLPGDKVVYDYVKKELQIYPGCGWQAECKGDLPVVYRDDFPSEWTIRDDITPEGLRLRGVYQIPLDEPLGAYSLRQTERIESLGNVSHHVLMIPPVSSVPHFRQDGLPVGTWVVPEGHYFAMGDNRDNSADSREWGFVPEKNLVGRATAIWMSFEKQEGEWPTGVRLGRIGGIH</sequence>
<feature type="transmembrane region" description="Helical" evidence="12">
    <location>
        <begin position="6"/>
        <end position="25"/>
    </location>
</feature>
<comment type="subcellular location">
    <subcellularLocation>
        <location evidence="2">Cell membrane</location>
        <topology evidence="2">Multi-pass membrane protein</topology>
    </subcellularLocation>
    <subcellularLocation>
        <location evidence="13">Membrane</location>
        <topology evidence="13">Multi-pass membrane protein</topology>
    </subcellularLocation>
</comment>
<dbReference type="InterPro" id="IPR019757">
    <property type="entry name" value="Pept_S26A_signal_pept_1_Lys-AS"/>
</dbReference>
<evidence type="ECO:0000256" key="5">
    <source>
        <dbReference type="ARBA" id="ARBA00019232"/>
    </source>
</evidence>
<dbReference type="Pfam" id="PF10502">
    <property type="entry name" value="Peptidase_S26"/>
    <property type="match status" value="2"/>
</dbReference>
<keyword evidence="11 12" id="KW-0472">Membrane</keyword>
<dbReference type="SUPFAM" id="SSF51306">
    <property type="entry name" value="LexA/Signal peptidase"/>
    <property type="match status" value="1"/>
</dbReference>
<dbReference type="PROSITE" id="PS00501">
    <property type="entry name" value="SPASE_I_1"/>
    <property type="match status" value="1"/>
</dbReference>
<dbReference type="InterPro" id="IPR019533">
    <property type="entry name" value="Peptidase_S26"/>
</dbReference>
<reference evidence="16" key="1">
    <citation type="journal article" date="2024" name="Toxins">
        <title>Genome Sequence Analysis of Native Xenorhabdus Strains Isolated from Entomopathogenic Nematodes in Argentina.</title>
        <authorList>
            <person name="Palma L."/>
            <person name="Frizzo L."/>
            <person name="Kaiser S."/>
            <person name="Berry C."/>
            <person name="Caballero P."/>
            <person name="Bode H.B."/>
            <person name="Del Valle E.E."/>
        </authorList>
    </citation>
    <scope>NUCLEOTIDE SEQUENCE [LARGE SCALE GENOMIC DNA]</scope>
    <source>
        <strain evidence="16">12</strain>
    </source>
</reference>
<protein>
    <recommendedName>
        <fullName evidence="5 12">Signal peptidase I</fullName>
        <ecNumber evidence="4 12">3.4.21.89</ecNumber>
    </recommendedName>
</protein>
<keyword evidence="7 12" id="KW-0645">Protease</keyword>
<comment type="caution">
    <text evidence="15">The sequence shown here is derived from an EMBL/GenBank/DDBJ whole genome shotgun (WGS) entry which is preliminary data.</text>
</comment>
<dbReference type="PANTHER" id="PTHR43390">
    <property type="entry name" value="SIGNAL PEPTIDASE I"/>
    <property type="match status" value="1"/>
</dbReference>
<feature type="domain" description="Peptidase S26" evidence="14">
    <location>
        <begin position="259"/>
        <end position="300"/>
    </location>
</feature>
<keyword evidence="6" id="KW-1003">Cell membrane</keyword>
<evidence type="ECO:0000256" key="1">
    <source>
        <dbReference type="ARBA" id="ARBA00000677"/>
    </source>
</evidence>
<comment type="catalytic activity">
    <reaction evidence="1 12">
        <text>Cleavage of hydrophobic, N-terminal signal or leader sequences from secreted and periplasmic proteins.</text>
        <dbReference type="EC" id="3.4.21.89"/>
    </reaction>
</comment>
<organism evidence="15 16">
    <name type="scientific">Xenorhabdus santafensis</name>
    <dbReference type="NCBI Taxonomy" id="2582833"/>
    <lineage>
        <taxon>Bacteria</taxon>
        <taxon>Pseudomonadati</taxon>
        <taxon>Pseudomonadota</taxon>
        <taxon>Gammaproteobacteria</taxon>
        <taxon>Enterobacterales</taxon>
        <taxon>Morganellaceae</taxon>
        <taxon>Xenorhabdus</taxon>
    </lineage>
</organism>
<dbReference type="Gene3D" id="2.10.109.10">
    <property type="entry name" value="Umud Fragment, subunit A"/>
    <property type="match status" value="1"/>
</dbReference>
<dbReference type="PROSITE" id="PS00760">
    <property type="entry name" value="SPASE_I_2"/>
    <property type="match status" value="1"/>
</dbReference>
<keyword evidence="10 12" id="KW-1133">Transmembrane helix</keyword>
<evidence type="ECO:0000256" key="10">
    <source>
        <dbReference type="ARBA" id="ARBA00022989"/>
    </source>
</evidence>
<dbReference type="InterPro" id="IPR019766">
    <property type="entry name" value="Sign_pep_all-beta_subdom"/>
</dbReference>
<evidence type="ECO:0000256" key="13">
    <source>
        <dbReference type="RuleBase" id="RU362042"/>
    </source>
</evidence>
<comment type="similarity">
    <text evidence="3 13">Belongs to the peptidase S26 family.</text>
</comment>
<dbReference type="PRINTS" id="PR00727">
    <property type="entry name" value="LEADERPTASE"/>
</dbReference>
<keyword evidence="8 12" id="KW-0812">Transmembrane</keyword>
<dbReference type="InterPro" id="IPR000223">
    <property type="entry name" value="Pept_S26A_signal_pept_1"/>
</dbReference>
<dbReference type="PANTHER" id="PTHR43390:SF1">
    <property type="entry name" value="CHLOROPLAST PROCESSING PEPTIDASE"/>
    <property type="match status" value="1"/>
</dbReference>
<feature type="transmembrane region" description="Helical" evidence="12">
    <location>
        <begin position="60"/>
        <end position="81"/>
    </location>
</feature>
<evidence type="ECO:0000259" key="14">
    <source>
        <dbReference type="Pfam" id="PF10502"/>
    </source>
</evidence>
<gene>
    <name evidence="15" type="primary">lepB</name>
    <name evidence="15" type="ORF">FE392_17735</name>
</gene>
<dbReference type="InterPro" id="IPR019756">
    <property type="entry name" value="Pept_S26A_signal_pept_1_Ser-AS"/>
</dbReference>
<evidence type="ECO:0000256" key="9">
    <source>
        <dbReference type="ARBA" id="ARBA00022801"/>
    </source>
</evidence>
<proteinExistence type="inferred from homology"/>
<evidence type="ECO:0000313" key="16">
    <source>
        <dbReference type="Proteomes" id="UP001271890"/>
    </source>
</evidence>
<evidence type="ECO:0000256" key="6">
    <source>
        <dbReference type="ARBA" id="ARBA00022475"/>
    </source>
</evidence>
<feature type="domain" description="Peptidase S26" evidence="14">
    <location>
        <begin position="61"/>
        <end position="159"/>
    </location>
</feature>
<dbReference type="EC" id="3.4.21.89" evidence="4 12"/>
<evidence type="ECO:0000256" key="11">
    <source>
        <dbReference type="ARBA" id="ARBA00023136"/>
    </source>
</evidence>
<evidence type="ECO:0000256" key="8">
    <source>
        <dbReference type="ARBA" id="ARBA00022692"/>
    </source>
</evidence>
<dbReference type="GO" id="GO:0009003">
    <property type="term" value="F:signal peptidase activity"/>
    <property type="evidence" value="ECO:0007669"/>
    <property type="project" value="UniProtKB-EC"/>
</dbReference>
<evidence type="ECO:0000256" key="7">
    <source>
        <dbReference type="ARBA" id="ARBA00022670"/>
    </source>
</evidence>
<dbReference type="Gene3D" id="2.170.230.10">
    <property type="match status" value="1"/>
</dbReference>